<keyword evidence="2" id="KW-0808">Transferase</keyword>
<accession>A0AAU8S3N0</accession>
<proteinExistence type="predicted"/>
<evidence type="ECO:0000313" key="3">
    <source>
        <dbReference type="Proteomes" id="UP000030786"/>
    </source>
</evidence>
<sequence length="428" mass="49068">MNKVLIVTYYWPPAGGPGVQRWLKFVKYLRDFNIEPIVFIPENPNYPITDAAFLKEVPEGIKIIQQPIFEPYQLASFLSSKKTKRISSGIIQTKNQSTLEKILLWIRGNLFIPDARKYWIKPSVKAIANILQQESIDTVITTGPPHSVHLIGLGLKEKLGVTWLADFRDPWTTIGYHKKLKLTEGAKRKHKFLEKRVLNVADHVIVTSPSTKSEFQALTQQPISVITNGFDEYHITEQPLDKEFTMVHIGSLLTGRNPENLWRVLSEIISENIAFKKIFKLRLVGVVSKDVLETIYAYKLRPFVDLVGYVSHDAALQLQKQSQILLLTEINAKETQGIIPGKLFEYLAAKRPILAIGPRNWDVSAILEDTNAGKTFEYTDDLRLKELLLEWFNNYQNSGLEIYSTNIDTYSRRELTRKLAAIILWESY</sequence>
<dbReference type="InterPro" id="IPR028098">
    <property type="entry name" value="Glyco_trans_4-like_N"/>
</dbReference>
<feature type="domain" description="Glycosyltransferase subfamily 4-like N-terminal" evidence="1">
    <location>
        <begin position="108"/>
        <end position="231"/>
    </location>
</feature>
<dbReference type="AlphaFoldDB" id="A0AAU8S3N0"/>
<dbReference type="GO" id="GO:0016757">
    <property type="term" value="F:glycosyltransferase activity"/>
    <property type="evidence" value="ECO:0007669"/>
    <property type="project" value="UniProtKB-ARBA"/>
</dbReference>
<dbReference type="SUPFAM" id="SSF53756">
    <property type="entry name" value="UDP-Glycosyltransferase/glycogen phosphorylase"/>
    <property type="match status" value="1"/>
</dbReference>
<dbReference type="Proteomes" id="UP000030786">
    <property type="component" value="Chromosome"/>
</dbReference>
<protein>
    <submittedName>
        <fullName evidence="2">Glycosyl transferase family 1</fullName>
    </submittedName>
</protein>
<name>A0AAU8S3N0_9FLAO</name>
<evidence type="ECO:0000259" key="1">
    <source>
        <dbReference type="Pfam" id="PF13439"/>
    </source>
</evidence>
<dbReference type="KEGG" id="cbat:M666_13905"/>
<dbReference type="GeneID" id="78061831"/>
<organism evidence="2 3">
    <name type="scientific">Cellulophaga baltica 18</name>
    <dbReference type="NCBI Taxonomy" id="1348584"/>
    <lineage>
        <taxon>Bacteria</taxon>
        <taxon>Pseudomonadati</taxon>
        <taxon>Bacteroidota</taxon>
        <taxon>Flavobacteriia</taxon>
        <taxon>Flavobacteriales</taxon>
        <taxon>Flavobacteriaceae</taxon>
        <taxon>Cellulophaga</taxon>
    </lineage>
</organism>
<dbReference type="CDD" id="cd03794">
    <property type="entry name" value="GT4_WbuB-like"/>
    <property type="match status" value="1"/>
</dbReference>
<dbReference type="Pfam" id="PF13439">
    <property type="entry name" value="Glyco_transf_4"/>
    <property type="match status" value="1"/>
</dbReference>
<dbReference type="RefSeq" id="WP_029446345.1">
    <property type="nucleotide sequence ID" value="NZ_CP009976.1"/>
</dbReference>
<reference evidence="2 3" key="1">
    <citation type="journal article" date="2014" name="Environ. Microbiol.">
        <title>Contrasting genomic patterns and infection strategies of two co-existing Bacteroidetes podovirus genera.</title>
        <authorList>
            <person name="Holmfeldt K."/>
            <person name="Howard-Varona C."/>
            <person name="Solonenko N."/>
            <person name="Sullivan M.B."/>
        </authorList>
    </citation>
    <scope>NUCLEOTIDE SEQUENCE [LARGE SCALE GENOMIC DNA]</scope>
    <source>
        <strain evidence="2 3">18</strain>
    </source>
</reference>
<dbReference type="EMBL" id="CP009976">
    <property type="protein sequence ID" value="AIZ42574.1"/>
    <property type="molecule type" value="Genomic_DNA"/>
</dbReference>
<gene>
    <name evidence="2" type="ORF">M666_13905</name>
</gene>
<dbReference type="Gene3D" id="3.40.50.2000">
    <property type="entry name" value="Glycogen Phosphorylase B"/>
    <property type="match status" value="2"/>
</dbReference>
<evidence type="ECO:0000313" key="2">
    <source>
        <dbReference type="EMBL" id="AIZ42574.1"/>
    </source>
</evidence>